<accession>A0A4R7UCF9</accession>
<dbReference type="RefSeq" id="WP_134110009.1">
    <property type="nucleotide sequence ID" value="NZ_SOCN01000001.1"/>
</dbReference>
<proteinExistence type="predicted"/>
<evidence type="ECO:0000313" key="4">
    <source>
        <dbReference type="Proteomes" id="UP000295757"/>
    </source>
</evidence>
<feature type="coiled-coil region" evidence="1">
    <location>
        <begin position="845"/>
        <end position="879"/>
    </location>
</feature>
<evidence type="ECO:0000256" key="2">
    <source>
        <dbReference type="SAM" id="SignalP"/>
    </source>
</evidence>
<evidence type="ECO:0000256" key="1">
    <source>
        <dbReference type="SAM" id="Coils"/>
    </source>
</evidence>
<keyword evidence="4" id="KW-1185">Reference proteome</keyword>
<gene>
    <name evidence="3" type="ORF">BCF59_0053</name>
</gene>
<name>A0A4R7UCF9_9BACT</name>
<dbReference type="EMBL" id="SOCN01000001">
    <property type="protein sequence ID" value="TDV24108.1"/>
    <property type="molecule type" value="Genomic_DNA"/>
</dbReference>
<protein>
    <submittedName>
        <fullName evidence="3">Uncharacterized protein</fullName>
    </submittedName>
</protein>
<dbReference type="AlphaFoldDB" id="A0A4R7UCF9"/>
<feature type="chain" id="PRO_5020872231" evidence="2">
    <location>
        <begin position="29"/>
        <end position="1202"/>
    </location>
</feature>
<feature type="signal peptide" evidence="2">
    <location>
        <begin position="1"/>
        <end position="28"/>
    </location>
</feature>
<evidence type="ECO:0000313" key="3">
    <source>
        <dbReference type="EMBL" id="TDV24108.1"/>
    </source>
</evidence>
<organism evidence="3 4">
    <name type="scientific">Mycoplasmopsis mustelae</name>
    <dbReference type="NCBI Taxonomy" id="171289"/>
    <lineage>
        <taxon>Bacteria</taxon>
        <taxon>Bacillati</taxon>
        <taxon>Mycoplasmatota</taxon>
        <taxon>Mycoplasmoidales</taxon>
        <taxon>Metamycoplasmataceae</taxon>
        <taxon>Mycoplasmopsis</taxon>
    </lineage>
</organism>
<sequence length="1202" mass="135814">MKSKNKIGFIILTSAAVATAITAGVAVAVLSANEKVDPKNQKKYNDDRNAYLKLFEQIKNPALAATLDKKFQTLSPRFSKENSAALDALTKQAQDAVSSESSITLNDIISKLTTELNKIEIADKNPSESAALIAKFKQVIASLENNKDKLTELFPFITDTIQAARLVDKIAFNNENKGVKGRYELSKELKDALDDSTVQNLIVDLLNQLDKQKQNYANDIITISKNLQTNRFSSTSYFNNKVYELSIELNIFNTDDKKQDPSVTDVVQLDQLMTKQQLLVKIANIIETIKDQNTITKLIDKLKTTLSLPAYQELFNEANAIRVQEALENEKSSVKLANVIEQLEDTTAKDGFNNELKAISMRSLYTTSVEKATFLDFLLKNITDKVASNLDSQPALQLQIDTIKLKLDSQIDEQQIADIAKQLSDLETTIEAKLSAQSNEKLSEMKFNAQKDAFLEILSTHQNLMWLKDKLMTINTADELNNLMPEINRLLDLTYVEWHTKEVFDKLQALKQKVFVASRATILTNSKKLFDGDYLSKTSTAIQYSITDANTFDELFDAYMQGRLLMAQAFNKLNKEIEKLDELNPNNPKLTEFKTQSKDLQTSNTARIYDINVLKMDVVAELLRENARKVEIDAINQSTLSDAYKKAFSDLINKPENDSMAKLELIKMLVAVQQKNLADRKNILDTINAIQDQTQKQAFITQLEAIKPVFAEENAAEALKAVWNDVVDKVTQLANAKTEDEAKAVRYPVVSLFGKYLGLLTKIKEDAELKKINDAELTFIKNLQDAVNATKAESDTKVAWLDSLIKDKDANMITDSETINTKLLDFESNVPANLTATENVLNMFMTQIQNELTTLESNASKYANKLNELKAEFETAKTQTDNVMKLQKLLEVNKKLFTEKVVTIYRAMVPSLLETMGVKQVVESFTAEFNKDKDTWDITKAKAFIFGSGKIIDQTMGTINSDITLYAKYLNKLDDTFIDKVDETNSNATKTKFLMQLREEFKLGHNVDLSNAQTIYENAQNSLKPLSDELFDLRKRSTILLAGFINYLPDELSINKDDQTNEKIKETDLTNMINAAKGNEAEYLKVKILMNRILEKNKFAILDEMMKLPLSDNHRHTNLQFMQENSFKNLSLGELFSLSQFISVINESHQLINQLKDQNKKTELLNELKMADTPKSVFMVKEKAQAQLTSQNQTASTSNPQN</sequence>
<keyword evidence="2" id="KW-0732">Signal</keyword>
<keyword evidence="1" id="KW-0175">Coiled coil</keyword>
<reference evidence="3 4" key="1">
    <citation type="submission" date="2019-03" db="EMBL/GenBank/DDBJ databases">
        <title>Genomic Encyclopedia of Archaeal and Bacterial Type Strains, Phase II (KMG-II): from individual species to whole genera.</title>
        <authorList>
            <person name="Goeker M."/>
        </authorList>
    </citation>
    <scope>NUCLEOTIDE SEQUENCE [LARGE SCALE GENOMIC DNA]</scope>
    <source>
        <strain evidence="3 4">ATCC 35214</strain>
    </source>
</reference>
<comment type="caution">
    <text evidence="3">The sequence shown here is derived from an EMBL/GenBank/DDBJ whole genome shotgun (WGS) entry which is preliminary data.</text>
</comment>
<dbReference type="Proteomes" id="UP000295757">
    <property type="component" value="Unassembled WGS sequence"/>
</dbReference>